<dbReference type="PANTHER" id="PTHR34461">
    <property type="entry name" value="EXPRESSED PROTEIN"/>
    <property type="match status" value="1"/>
</dbReference>
<sequence>MNYSSVHFIHTIIGGVVEKIPNIGPRGRPASRFKEIGAIYSPEVANSIKMPWVVGERVTRSSHRKLHFNDGGFIDETVSKHAEIWVDNKSCNDSDQHSTLEITLKEFKDRCKAKKRKVSKSKDCTEQDIDFSRKQSPYVKIKEEDSDLEETLFCWKQKLSKKRKVKRMLEGPSQTGESCTLPKIKSEIIEMDLCDIQNVGIDGCSPTACFVKVNSSNNSSAELLDRVCGSDTVTENEVSYIKKVDSADSAAELPERNGIELNKGESTFFVQKSQNCCIPEVSTQYLEPGEPINVLGATPKMGSLETTSQWLDWSRSCSTSGLKMENAPTHLLSSGSVGSLFLPKDLDSEVNAYCQNHSSHEERHCDTVSEMPDLANVNLCCTKLDDGRCISDLESEGPEKLVDEVPVECEKSTERSREDNSDPSDHSPSRGSHSSFQEILCQVGGNAVTQMCDMDVNQSIWSTGLYSRSDACASDSESRGLGVSVEVSMDREMHDEEHTVPDVSKEDSVPCHENTTEKIDAFYTSSENSDLCFSVADNFHSCNSSLPMSDNAVTQICDMDIDHNFQSSGLYNKSDTCTSDLESEGQGASVEVSMDREIPDKEHTVPDVRKEDSPPCHENTAEEIDALYTSSQSFDLCFSVTNNFHSCNRSLPTSEKTLSSPAAIETIPATVEETKDSTSKVTVSHTTNKLMETDACSLKRTRPPEKLLSTRKVISPMSQEKLRRAAEDGESCDKIKVSIVSENGKNQCLEKWTGNKASSQTCFEEAEFMIKKLKNRKNSSPPPVVNNIVKTPHISCLASCACSQTWIDEHSQKAITFSQRQMHDIESLATRLINGLKSMKDIIEDALLSEACLSVPSKYTLEEINAATKETDVLEDSTRKWLAMMTKDCNRFCKIMTSTTNKAATKVSSIQKEQKKVTFADEIGGVLCHVKIMEGHSTFA</sequence>
<dbReference type="OrthoDB" id="775914at2759"/>
<protein>
    <submittedName>
        <fullName evidence="2">Uncharacterized protein</fullName>
    </submittedName>
</protein>
<dbReference type="Proteomes" id="UP000283530">
    <property type="component" value="Unassembled WGS sequence"/>
</dbReference>
<name>A0A443PY69_9MAGN</name>
<evidence type="ECO:0000313" key="3">
    <source>
        <dbReference type="Proteomes" id="UP000283530"/>
    </source>
</evidence>
<feature type="compositionally biased region" description="Basic and acidic residues" evidence="1">
    <location>
        <begin position="400"/>
        <end position="428"/>
    </location>
</feature>
<dbReference type="EMBL" id="QPKB01000011">
    <property type="protein sequence ID" value="RWR95700.1"/>
    <property type="molecule type" value="Genomic_DNA"/>
</dbReference>
<comment type="caution">
    <text evidence="2">The sequence shown here is derived from an EMBL/GenBank/DDBJ whole genome shotgun (WGS) entry which is preliminary data.</text>
</comment>
<evidence type="ECO:0000256" key="1">
    <source>
        <dbReference type="SAM" id="MobiDB-lite"/>
    </source>
</evidence>
<organism evidence="2 3">
    <name type="scientific">Cinnamomum micranthum f. kanehirae</name>
    <dbReference type="NCBI Taxonomy" id="337451"/>
    <lineage>
        <taxon>Eukaryota</taxon>
        <taxon>Viridiplantae</taxon>
        <taxon>Streptophyta</taxon>
        <taxon>Embryophyta</taxon>
        <taxon>Tracheophyta</taxon>
        <taxon>Spermatophyta</taxon>
        <taxon>Magnoliopsida</taxon>
        <taxon>Magnoliidae</taxon>
        <taxon>Laurales</taxon>
        <taxon>Lauraceae</taxon>
        <taxon>Cinnamomum</taxon>
    </lineage>
</organism>
<dbReference type="PANTHER" id="PTHR34461:SF2">
    <property type="entry name" value="EXPRESSED PROTEIN"/>
    <property type="match status" value="1"/>
</dbReference>
<accession>A0A443PY69</accession>
<feature type="region of interest" description="Disordered" evidence="1">
    <location>
        <begin position="400"/>
        <end position="435"/>
    </location>
</feature>
<dbReference type="AlphaFoldDB" id="A0A443PY69"/>
<evidence type="ECO:0000313" key="2">
    <source>
        <dbReference type="EMBL" id="RWR95700.1"/>
    </source>
</evidence>
<keyword evidence="3" id="KW-1185">Reference proteome</keyword>
<gene>
    <name evidence="2" type="ORF">CKAN_02505400</name>
</gene>
<proteinExistence type="predicted"/>
<reference evidence="2 3" key="1">
    <citation type="journal article" date="2019" name="Nat. Plants">
        <title>Stout camphor tree genome fills gaps in understanding of flowering plant genome evolution.</title>
        <authorList>
            <person name="Chaw S.M."/>
            <person name="Liu Y.C."/>
            <person name="Wu Y.W."/>
            <person name="Wang H.Y."/>
            <person name="Lin C.I."/>
            <person name="Wu C.S."/>
            <person name="Ke H.M."/>
            <person name="Chang L.Y."/>
            <person name="Hsu C.Y."/>
            <person name="Yang H.T."/>
            <person name="Sudianto E."/>
            <person name="Hsu M.H."/>
            <person name="Wu K.P."/>
            <person name="Wang L.N."/>
            <person name="Leebens-Mack J.H."/>
            <person name="Tsai I.J."/>
        </authorList>
    </citation>
    <scope>NUCLEOTIDE SEQUENCE [LARGE SCALE GENOMIC DNA]</scope>
    <source>
        <strain evidence="3">cv. Chaw 1501</strain>
        <tissue evidence="2">Young leaves</tissue>
    </source>
</reference>